<comment type="subcellular location">
    <subcellularLocation>
        <location evidence="1">Secreted</location>
    </subcellularLocation>
</comment>
<dbReference type="OrthoDB" id="423533at2759"/>
<protein>
    <recommendedName>
        <fullName evidence="10">NAD(P)(+)--arginine ADP-ribosyltransferase</fullName>
        <ecNumber evidence="10">2.4.2.31</ecNumber>
    </recommendedName>
    <alternativeName>
        <fullName evidence="10">Mono(ADP-ribosyl)transferase</fullName>
    </alternativeName>
</protein>
<evidence type="ECO:0000256" key="1">
    <source>
        <dbReference type="ARBA" id="ARBA00004613"/>
    </source>
</evidence>
<evidence type="ECO:0000313" key="12">
    <source>
        <dbReference type="EMBL" id="CAF0766161.1"/>
    </source>
</evidence>
<proteinExistence type="inferred from homology"/>
<feature type="region of interest" description="Disordered" evidence="11">
    <location>
        <begin position="248"/>
        <end position="267"/>
    </location>
</feature>
<accession>A0A813QF40</accession>
<comment type="similarity">
    <text evidence="2 10">Belongs to the Arg-specific ADP-ribosyltransferase family.</text>
</comment>
<dbReference type="GO" id="GO:0106274">
    <property type="term" value="F:NAD+-protein-arginine ADP-ribosyltransferase activity"/>
    <property type="evidence" value="ECO:0007669"/>
    <property type="project" value="UniProtKB-EC"/>
</dbReference>
<keyword evidence="6 10" id="KW-0808">Transferase</keyword>
<evidence type="ECO:0000256" key="4">
    <source>
        <dbReference type="ARBA" id="ARBA00022656"/>
    </source>
</evidence>
<evidence type="ECO:0000256" key="7">
    <source>
        <dbReference type="ARBA" id="ARBA00022695"/>
    </source>
</evidence>
<dbReference type="Gene3D" id="3.90.176.10">
    <property type="entry name" value="Toxin ADP-ribosyltransferase, Chain A, domain 1"/>
    <property type="match status" value="1"/>
</dbReference>
<evidence type="ECO:0000256" key="9">
    <source>
        <dbReference type="ARBA" id="ARBA00047597"/>
    </source>
</evidence>
<dbReference type="GO" id="GO:0005576">
    <property type="term" value="C:extracellular region"/>
    <property type="evidence" value="ECO:0007669"/>
    <property type="project" value="UniProtKB-SubCell"/>
</dbReference>
<keyword evidence="8" id="KW-0843">Virulence</keyword>
<evidence type="ECO:0000256" key="11">
    <source>
        <dbReference type="SAM" id="MobiDB-lite"/>
    </source>
</evidence>
<dbReference type="EC" id="2.4.2.31" evidence="10"/>
<evidence type="ECO:0000256" key="5">
    <source>
        <dbReference type="ARBA" id="ARBA00022676"/>
    </source>
</evidence>
<organism evidence="12 13">
    <name type="scientific">Adineta steineri</name>
    <dbReference type="NCBI Taxonomy" id="433720"/>
    <lineage>
        <taxon>Eukaryota</taxon>
        <taxon>Metazoa</taxon>
        <taxon>Spiralia</taxon>
        <taxon>Gnathifera</taxon>
        <taxon>Rotifera</taxon>
        <taxon>Eurotatoria</taxon>
        <taxon>Bdelloidea</taxon>
        <taxon>Adinetida</taxon>
        <taxon>Adinetidae</taxon>
        <taxon>Adineta</taxon>
    </lineage>
</organism>
<dbReference type="EMBL" id="CAJNON010000010">
    <property type="protein sequence ID" value="CAF0766161.1"/>
    <property type="molecule type" value="Genomic_DNA"/>
</dbReference>
<dbReference type="PANTHER" id="PTHR10339">
    <property type="entry name" value="ADP-RIBOSYLTRANSFERASE"/>
    <property type="match status" value="1"/>
</dbReference>
<keyword evidence="5 10" id="KW-0328">Glycosyltransferase</keyword>
<dbReference type="InterPro" id="IPR050999">
    <property type="entry name" value="ADP-ribosyltransferase_ARG"/>
</dbReference>
<evidence type="ECO:0000256" key="8">
    <source>
        <dbReference type="ARBA" id="ARBA00023026"/>
    </source>
</evidence>
<evidence type="ECO:0000256" key="6">
    <source>
        <dbReference type="ARBA" id="ARBA00022679"/>
    </source>
</evidence>
<evidence type="ECO:0000256" key="2">
    <source>
        <dbReference type="ARBA" id="ARBA00009558"/>
    </source>
</evidence>
<sequence length="364" mass="41336">MATSENADPQQYTRVSDIVREPQKMLMPIRGYEKMPLVSLEEAVTPLISILPEIQDYAYVAKQRCESVPPDGLTQDESASIMLYSMEWKPHDKCLYFALNATLRTEDRQKLERWFSFLKLILTALEKLPSTRRHVFRGVNLDLSNQYTQGKTFVWWGFSSCTTSIEVLENKQFLGKTGEKTLFTIECDSGKDISRHSYYQSEKEVLLLAARQFIVVGCLQPAPGLHMIQLKETRPPITLLQSATNQSAQIKPTSNSDQSNHSTASTATISKNPIITNQISTQSQIKQNKLRNVQIIYIDQHPQIIGLRIHTYLEIKGTSGYSYFDLFAPSSVSLEQIQSIARAYIIKIYGVSAVDLPLEEIHRP</sequence>
<dbReference type="Pfam" id="PF01129">
    <property type="entry name" value="ART"/>
    <property type="match status" value="1"/>
</dbReference>
<comment type="caution">
    <text evidence="12">The sequence shown here is derived from an EMBL/GenBank/DDBJ whole genome shotgun (WGS) entry which is preliminary data.</text>
</comment>
<evidence type="ECO:0000313" key="13">
    <source>
        <dbReference type="Proteomes" id="UP000663891"/>
    </source>
</evidence>
<dbReference type="Proteomes" id="UP000663891">
    <property type="component" value="Unassembled WGS sequence"/>
</dbReference>
<evidence type="ECO:0000256" key="3">
    <source>
        <dbReference type="ARBA" id="ARBA00022525"/>
    </source>
</evidence>
<dbReference type="GO" id="GO:0090729">
    <property type="term" value="F:toxin activity"/>
    <property type="evidence" value="ECO:0007669"/>
    <property type="project" value="UniProtKB-KW"/>
</dbReference>
<dbReference type="GO" id="GO:0016779">
    <property type="term" value="F:nucleotidyltransferase activity"/>
    <property type="evidence" value="ECO:0007669"/>
    <property type="project" value="UniProtKB-KW"/>
</dbReference>
<dbReference type="SUPFAM" id="SSF56399">
    <property type="entry name" value="ADP-ribosylation"/>
    <property type="match status" value="1"/>
</dbReference>
<keyword evidence="3" id="KW-0964">Secreted</keyword>
<keyword evidence="10" id="KW-0521">NADP</keyword>
<keyword evidence="4" id="KW-0800">Toxin</keyword>
<dbReference type="GO" id="GO:0003950">
    <property type="term" value="F:NAD+ poly-ADP-ribosyltransferase activity"/>
    <property type="evidence" value="ECO:0007669"/>
    <property type="project" value="TreeGrafter"/>
</dbReference>
<comment type="catalytic activity">
    <reaction evidence="9 10">
        <text>L-arginyl-[protein] + NAD(+) = N(omega)-(ADP-D-ribosyl)-L-arginyl-[protein] + nicotinamide + H(+)</text>
        <dbReference type="Rhea" id="RHEA:19149"/>
        <dbReference type="Rhea" id="RHEA-COMP:10532"/>
        <dbReference type="Rhea" id="RHEA-COMP:15087"/>
        <dbReference type="ChEBI" id="CHEBI:15378"/>
        <dbReference type="ChEBI" id="CHEBI:17154"/>
        <dbReference type="ChEBI" id="CHEBI:29965"/>
        <dbReference type="ChEBI" id="CHEBI:57540"/>
        <dbReference type="ChEBI" id="CHEBI:142554"/>
        <dbReference type="EC" id="2.4.2.31"/>
    </reaction>
</comment>
<reference evidence="12" key="1">
    <citation type="submission" date="2021-02" db="EMBL/GenBank/DDBJ databases">
        <authorList>
            <person name="Nowell W R."/>
        </authorList>
    </citation>
    <scope>NUCLEOTIDE SEQUENCE</scope>
</reference>
<keyword evidence="7" id="KW-0548">Nucleotidyltransferase</keyword>
<dbReference type="PANTHER" id="PTHR10339:SF25">
    <property type="entry name" value="SECRETED EXOENZYME S"/>
    <property type="match status" value="1"/>
</dbReference>
<dbReference type="InterPro" id="IPR000768">
    <property type="entry name" value="ART"/>
</dbReference>
<name>A0A813QF40_9BILA</name>
<dbReference type="AlphaFoldDB" id="A0A813QF40"/>
<evidence type="ECO:0000256" key="10">
    <source>
        <dbReference type="RuleBase" id="RU361228"/>
    </source>
</evidence>
<keyword evidence="10" id="KW-0520">NAD</keyword>
<gene>
    <name evidence="12" type="ORF">VCS650_LOCUS2098</name>
</gene>
<dbReference type="PROSITE" id="PS51996">
    <property type="entry name" value="TR_MART"/>
    <property type="match status" value="1"/>
</dbReference>